<dbReference type="EMBL" id="AP025592">
    <property type="protein sequence ID" value="BDG08006.1"/>
    <property type="molecule type" value="Genomic_DNA"/>
</dbReference>
<organism evidence="2 3">
    <name type="scientific">Anaeromyxobacter paludicola</name>
    <dbReference type="NCBI Taxonomy" id="2918171"/>
    <lineage>
        <taxon>Bacteria</taxon>
        <taxon>Pseudomonadati</taxon>
        <taxon>Myxococcota</taxon>
        <taxon>Myxococcia</taxon>
        <taxon>Myxococcales</taxon>
        <taxon>Cystobacterineae</taxon>
        <taxon>Anaeromyxobacteraceae</taxon>
        <taxon>Anaeromyxobacter</taxon>
    </lineage>
</organism>
<keyword evidence="1" id="KW-0732">Signal</keyword>
<sequence length="211" mass="20930">MIAVAAALPALALLLLGAAPPPDPIPPAVAAAVSAALVQPSARAEVVGLSPPPPAACAEVAPEPPHPLAASGRVALHFRGPGCDAWSWAEARVYAPALELTRDVRAGEPLAGATRLREQEVLPGRRPLAALPEGATAAGPAAAGAPVEAALVRLGPAPGEPLTVVVRLGALALEQPGRAVPCAPGRACALLPSGRRVEGPIVGGKLLLEVP</sequence>
<evidence type="ECO:0000313" key="3">
    <source>
        <dbReference type="Proteomes" id="UP001162734"/>
    </source>
</evidence>
<accession>A0ABN6N486</accession>
<feature type="signal peptide" evidence="1">
    <location>
        <begin position="1"/>
        <end position="18"/>
    </location>
</feature>
<name>A0ABN6N486_9BACT</name>
<gene>
    <name evidence="2" type="ORF">AMPC_11190</name>
</gene>
<keyword evidence="3" id="KW-1185">Reference proteome</keyword>
<evidence type="ECO:0000256" key="1">
    <source>
        <dbReference type="SAM" id="SignalP"/>
    </source>
</evidence>
<evidence type="ECO:0000313" key="2">
    <source>
        <dbReference type="EMBL" id="BDG08006.1"/>
    </source>
</evidence>
<evidence type="ECO:0008006" key="4">
    <source>
        <dbReference type="Google" id="ProtNLM"/>
    </source>
</evidence>
<dbReference type="RefSeq" id="WP_248345094.1">
    <property type="nucleotide sequence ID" value="NZ_AP025592.1"/>
</dbReference>
<protein>
    <recommendedName>
        <fullName evidence="4">Flagella basal body P-ring formation protein FlgA C-terminal domain-containing protein</fullName>
    </recommendedName>
</protein>
<dbReference type="Proteomes" id="UP001162734">
    <property type="component" value="Chromosome"/>
</dbReference>
<proteinExistence type="predicted"/>
<feature type="chain" id="PRO_5046850490" description="Flagella basal body P-ring formation protein FlgA C-terminal domain-containing protein" evidence="1">
    <location>
        <begin position="19"/>
        <end position="211"/>
    </location>
</feature>
<reference evidence="3" key="1">
    <citation type="journal article" date="2022" name="Int. J. Syst. Evol. Microbiol.">
        <title>Anaeromyxobacter oryzae sp. nov., Anaeromyxobacter diazotrophicus sp. nov. and Anaeromyxobacter paludicola sp. nov., isolated from paddy soils.</title>
        <authorList>
            <person name="Itoh H."/>
            <person name="Xu Z."/>
            <person name="Mise K."/>
            <person name="Masuda Y."/>
            <person name="Ushijima N."/>
            <person name="Hayakawa C."/>
            <person name="Shiratori Y."/>
            <person name="Senoo K."/>
        </authorList>
    </citation>
    <scope>NUCLEOTIDE SEQUENCE [LARGE SCALE GENOMIC DNA]</scope>
    <source>
        <strain evidence="3">Red630</strain>
    </source>
</reference>